<organism evidence="1 2">
    <name type="scientific">Lentinula lateritia</name>
    <dbReference type="NCBI Taxonomy" id="40482"/>
    <lineage>
        <taxon>Eukaryota</taxon>
        <taxon>Fungi</taxon>
        <taxon>Dikarya</taxon>
        <taxon>Basidiomycota</taxon>
        <taxon>Agaricomycotina</taxon>
        <taxon>Agaricomycetes</taxon>
        <taxon>Agaricomycetidae</taxon>
        <taxon>Agaricales</taxon>
        <taxon>Marasmiineae</taxon>
        <taxon>Omphalotaceae</taxon>
        <taxon>Lentinula</taxon>
    </lineage>
</organism>
<dbReference type="Proteomes" id="UP001150238">
    <property type="component" value="Unassembled WGS sequence"/>
</dbReference>
<reference evidence="1" key="1">
    <citation type="submission" date="2022-08" db="EMBL/GenBank/DDBJ databases">
        <authorList>
            <consortium name="DOE Joint Genome Institute"/>
            <person name="Min B."/>
            <person name="Riley R."/>
            <person name="Sierra-Patev S."/>
            <person name="Naranjo-Ortiz M."/>
            <person name="Looney B."/>
            <person name="Konkel Z."/>
            <person name="Slot J.C."/>
            <person name="Sakamoto Y."/>
            <person name="Steenwyk J.L."/>
            <person name="Rokas A."/>
            <person name="Carro J."/>
            <person name="Camarero S."/>
            <person name="Ferreira P."/>
            <person name="Molpeceres G."/>
            <person name="Ruiz-Duenas F.J."/>
            <person name="Serrano A."/>
            <person name="Henrissat B."/>
            <person name="Drula E."/>
            <person name="Hughes K.W."/>
            <person name="Mata J.L."/>
            <person name="Ishikawa N.K."/>
            <person name="Vargas-Isla R."/>
            <person name="Ushijima S."/>
            <person name="Smith C.A."/>
            <person name="Ahrendt S."/>
            <person name="Andreopoulos W."/>
            <person name="He G."/>
            <person name="Labutti K."/>
            <person name="Lipzen A."/>
            <person name="Ng V."/>
            <person name="Sandor L."/>
            <person name="Barry K."/>
            <person name="Martinez A.T."/>
            <person name="Xiao Y."/>
            <person name="Gibbons J.G."/>
            <person name="Terashima K."/>
            <person name="Hibbett D.S."/>
            <person name="Grigoriev I.V."/>
        </authorList>
    </citation>
    <scope>NUCLEOTIDE SEQUENCE</scope>
    <source>
        <strain evidence="1">Sp2 HRB7682 ss15</strain>
    </source>
</reference>
<evidence type="ECO:0000313" key="1">
    <source>
        <dbReference type="EMBL" id="KAJ4478710.1"/>
    </source>
</evidence>
<dbReference type="EMBL" id="JANVFS010000017">
    <property type="protein sequence ID" value="KAJ4478710.1"/>
    <property type="molecule type" value="Genomic_DNA"/>
</dbReference>
<accession>A0A9W9DNK5</accession>
<comment type="caution">
    <text evidence="1">The sequence shown here is derived from an EMBL/GenBank/DDBJ whole genome shotgun (WGS) entry which is preliminary data.</text>
</comment>
<reference evidence="1" key="2">
    <citation type="journal article" date="2023" name="Proc. Natl. Acad. Sci. U.S.A.">
        <title>A global phylogenomic analysis of the shiitake genus Lentinula.</title>
        <authorList>
            <person name="Sierra-Patev S."/>
            <person name="Min B."/>
            <person name="Naranjo-Ortiz M."/>
            <person name="Looney B."/>
            <person name="Konkel Z."/>
            <person name="Slot J.C."/>
            <person name="Sakamoto Y."/>
            <person name="Steenwyk J.L."/>
            <person name="Rokas A."/>
            <person name="Carro J."/>
            <person name="Camarero S."/>
            <person name="Ferreira P."/>
            <person name="Molpeceres G."/>
            <person name="Ruiz-Duenas F.J."/>
            <person name="Serrano A."/>
            <person name="Henrissat B."/>
            <person name="Drula E."/>
            <person name="Hughes K.W."/>
            <person name="Mata J.L."/>
            <person name="Ishikawa N.K."/>
            <person name="Vargas-Isla R."/>
            <person name="Ushijima S."/>
            <person name="Smith C.A."/>
            <person name="Donoghue J."/>
            <person name="Ahrendt S."/>
            <person name="Andreopoulos W."/>
            <person name="He G."/>
            <person name="LaButti K."/>
            <person name="Lipzen A."/>
            <person name="Ng V."/>
            <person name="Riley R."/>
            <person name="Sandor L."/>
            <person name="Barry K."/>
            <person name="Martinez A.T."/>
            <person name="Xiao Y."/>
            <person name="Gibbons J.G."/>
            <person name="Terashima K."/>
            <person name="Grigoriev I.V."/>
            <person name="Hibbett D."/>
        </authorList>
    </citation>
    <scope>NUCLEOTIDE SEQUENCE</scope>
    <source>
        <strain evidence="1">Sp2 HRB7682 ss15</strain>
    </source>
</reference>
<gene>
    <name evidence="1" type="ORF">C8J55DRAFT_489525</name>
</gene>
<protein>
    <submittedName>
        <fullName evidence="1">Uncharacterized protein</fullName>
    </submittedName>
</protein>
<dbReference type="AlphaFoldDB" id="A0A9W9DNK5"/>
<proteinExistence type="predicted"/>
<sequence>MYWRYNPTISALVEAAVYSPCTNEQDLEHWSQTYLHSVFPKMILMMWLSGVEMKLMSEVMMKIRQNTKNLMMLEEMTAKEMMLDKMTAKEMMLDKVTAMKMIMDEATAKKTIMDEAIAKEMMLDEATAKEIMMGGGAAKEMVMGITLAGSEKMACETQMRLDTSGIEWTRLKMELDEAHRDSTFSYFREVLEKNLMVAEVEGIQVRNVF</sequence>
<name>A0A9W9DNK5_9AGAR</name>
<evidence type="ECO:0000313" key="2">
    <source>
        <dbReference type="Proteomes" id="UP001150238"/>
    </source>
</evidence>